<gene>
    <name evidence="2" type="ORF">MHI_LOCUS181519</name>
</gene>
<evidence type="ECO:0000313" key="3">
    <source>
        <dbReference type="Proteomes" id="UP000752696"/>
    </source>
</evidence>
<feature type="non-terminal residue" evidence="2">
    <location>
        <position position="85"/>
    </location>
</feature>
<evidence type="ECO:0000256" key="1">
    <source>
        <dbReference type="SAM" id="MobiDB-lite"/>
    </source>
</evidence>
<comment type="caution">
    <text evidence="2">The sequence shown here is derived from an EMBL/GenBank/DDBJ whole genome shotgun (WGS) entry which is preliminary data.</text>
</comment>
<name>A0A6V7GWK3_9HYME</name>
<proteinExistence type="predicted"/>
<feature type="region of interest" description="Disordered" evidence="1">
    <location>
        <begin position="1"/>
        <end position="24"/>
    </location>
</feature>
<dbReference type="Proteomes" id="UP000752696">
    <property type="component" value="Unassembled WGS sequence"/>
</dbReference>
<dbReference type="AlphaFoldDB" id="A0A6V7GWK3"/>
<reference evidence="2" key="1">
    <citation type="submission" date="2020-07" db="EMBL/GenBank/DDBJ databases">
        <authorList>
            <person name="Nazaruddin N."/>
        </authorList>
    </citation>
    <scope>NUCLEOTIDE SEQUENCE</scope>
</reference>
<accession>A0A6V7GWK3</accession>
<organism evidence="2 3">
    <name type="scientific">Heterotrigona itama</name>
    <dbReference type="NCBI Taxonomy" id="395501"/>
    <lineage>
        <taxon>Eukaryota</taxon>
        <taxon>Metazoa</taxon>
        <taxon>Ecdysozoa</taxon>
        <taxon>Arthropoda</taxon>
        <taxon>Hexapoda</taxon>
        <taxon>Insecta</taxon>
        <taxon>Pterygota</taxon>
        <taxon>Neoptera</taxon>
        <taxon>Endopterygota</taxon>
        <taxon>Hymenoptera</taxon>
        <taxon>Apocrita</taxon>
        <taxon>Aculeata</taxon>
        <taxon>Apoidea</taxon>
        <taxon>Anthophila</taxon>
        <taxon>Apidae</taxon>
        <taxon>Heterotrigona</taxon>
    </lineage>
</organism>
<protein>
    <submittedName>
        <fullName evidence="2">Uncharacterized protein</fullName>
    </submittedName>
</protein>
<keyword evidence="3" id="KW-1185">Reference proteome</keyword>
<feature type="non-terminal residue" evidence="2">
    <location>
        <position position="1"/>
    </location>
</feature>
<dbReference type="OrthoDB" id="10525118at2759"/>
<evidence type="ECO:0000313" key="2">
    <source>
        <dbReference type="EMBL" id="CAD1470241.1"/>
    </source>
</evidence>
<sequence length="85" mass="9184">IVRSGGRLLGAAQGSAGTGPAAIPDGNLIRDADIFVPRRDWPKNEQNLIHNEPKAVSDRFTSHSRFGEIYNGKRGYRGALGRDAP</sequence>
<dbReference type="EMBL" id="CAJDYZ010003565">
    <property type="protein sequence ID" value="CAD1470241.1"/>
    <property type="molecule type" value="Genomic_DNA"/>
</dbReference>